<organism evidence="1 2">
    <name type="scientific">Pomacea canaliculata</name>
    <name type="common">Golden apple snail</name>
    <dbReference type="NCBI Taxonomy" id="400727"/>
    <lineage>
        <taxon>Eukaryota</taxon>
        <taxon>Metazoa</taxon>
        <taxon>Spiralia</taxon>
        <taxon>Lophotrochozoa</taxon>
        <taxon>Mollusca</taxon>
        <taxon>Gastropoda</taxon>
        <taxon>Caenogastropoda</taxon>
        <taxon>Architaenioglossa</taxon>
        <taxon>Ampullarioidea</taxon>
        <taxon>Ampullariidae</taxon>
        <taxon>Pomacea</taxon>
    </lineage>
</organism>
<dbReference type="Proteomes" id="UP000245119">
    <property type="component" value="Linkage Group LG2"/>
</dbReference>
<name>A0A2T7PUW1_POMCA</name>
<gene>
    <name evidence="1" type="ORF">C0Q70_04194</name>
</gene>
<comment type="caution">
    <text evidence="1">The sequence shown here is derived from an EMBL/GenBank/DDBJ whole genome shotgun (WGS) entry which is preliminary data.</text>
</comment>
<accession>A0A2T7PUW1</accession>
<evidence type="ECO:0000313" key="1">
    <source>
        <dbReference type="EMBL" id="PVD37199.1"/>
    </source>
</evidence>
<evidence type="ECO:0000313" key="2">
    <source>
        <dbReference type="Proteomes" id="UP000245119"/>
    </source>
</evidence>
<dbReference type="EMBL" id="PZQS01000002">
    <property type="protein sequence ID" value="PVD37199.1"/>
    <property type="molecule type" value="Genomic_DNA"/>
</dbReference>
<reference evidence="1 2" key="1">
    <citation type="submission" date="2018-04" db="EMBL/GenBank/DDBJ databases">
        <title>The genome of golden apple snail Pomacea canaliculata provides insight into stress tolerance and invasive adaptation.</title>
        <authorList>
            <person name="Liu C."/>
            <person name="Liu B."/>
            <person name="Ren Y."/>
            <person name="Zhang Y."/>
            <person name="Wang H."/>
            <person name="Li S."/>
            <person name="Jiang F."/>
            <person name="Yin L."/>
            <person name="Zhang G."/>
            <person name="Qian W."/>
            <person name="Fan W."/>
        </authorList>
    </citation>
    <scope>NUCLEOTIDE SEQUENCE [LARGE SCALE GENOMIC DNA]</scope>
    <source>
        <strain evidence="1">SZHN2017</strain>
        <tissue evidence="1">Muscle</tissue>
    </source>
</reference>
<proteinExistence type="predicted"/>
<protein>
    <submittedName>
        <fullName evidence="1">Uncharacterized protein</fullName>
    </submittedName>
</protein>
<dbReference type="AlphaFoldDB" id="A0A2T7PUW1"/>
<sequence length="183" mass="20465">MESQQQSSNSPLTFICEICEVTAEGIDSTLVAGWALKDSAGVFCTLSRCTSCTENRRERTRPRHKAHVATVADMRRTEKLIQARPVLRDPRQHVPCVRPTPLHCAHARGQRVQPCLRPRLTSGQGYQDDAQENVWHCGAQEVTTMTRATLNSAGPTPIRLPPPCFSPLFSSKNFKGKFDTRHE</sequence>
<keyword evidence="2" id="KW-1185">Reference proteome</keyword>